<proteinExistence type="predicted"/>
<dbReference type="Proteomes" id="UP000002969">
    <property type="component" value="Unassembled WGS sequence"/>
</dbReference>
<dbReference type="EMBL" id="ACKQ02000007">
    <property type="protein sequence ID" value="EFK33536.1"/>
    <property type="molecule type" value="Genomic_DNA"/>
</dbReference>
<gene>
    <name evidence="1" type="ORF">HMPREF0204_12604</name>
</gene>
<protein>
    <submittedName>
        <fullName evidence="1">Uncharacterized protein</fullName>
    </submittedName>
</protein>
<keyword evidence="2" id="KW-1185">Reference proteome</keyword>
<reference evidence="1" key="1">
    <citation type="submission" date="2010-06" db="EMBL/GenBank/DDBJ databases">
        <authorList>
            <person name="Muzny D."/>
            <person name="Qin X."/>
            <person name="Buhay C."/>
            <person name="Dugan-Rocha S."/>
            <person name="Ding Y."/>
            <person name="Chen G."/>
            <person name="Hawes A."/>
            <person name="Holder M."/>
            <person name="Jhangiani S."/>
            <person name="Johnson A."/>
            <person name="Khan Z."/>
            <person name="Li Z."/>
            <person name="Liu W."/>
            <person name="Liu X."/>
            <person name="Perez L."/>
            <person name="Shen H."/>
            <person name="Wang Q."/>
            <person name="Watt J."/>
            <person name="Xi L."/>
            <person name="Xin Y."/>
            <person name="Zhou J."/>
            <person name="Deng J."/>
            <person name="Jiang H."/>
            <person name="Liu Y."/>
            <person name="Qu J."/>
            <person name="Song X.-Z."/>
            <person name="Zhang L."/>
            <person name="Villasana D."/>
            <person name="Johnson A."/>
            <person name="Liu J."/>
            <person name="Liyanage D."/>
            <person name="Lorensuhewa L."/>
            <person name="Robinson T."/>
            <person name="Song A."/>
            <person name="Song B.-B."/>
            <person name="Dinh H."/>
            <person name="Thornton R."/>
            <person name="Coyle M."/>
            <person name="Francisco L."/>
            <person name="Jackson L."/>
            <person name="Javaid M."/>
            <person name="Korchina V."/>
            <person name="Kovar C."/>
            <person name="Mata R."/>
            <person name="Mathew T."/>
            <person name="Ngo R."/>
            <person name="Nguyen L."/>
            <person name="Nguyen N."/>
            <person name="Okwuonu G."/>
            <person name="Ongeri F."/>
            <person name="Pham C."/>
            <person name="Simmons D."/>
            <person name="Wilczek-Boney K."/>
            <person name="Hale W."/>
            <person name="Jakkamsetti A."/>
            <person name="Pham P."/>
            <person name="Ruth R."/>
            <person name="San Lucas F."/>
            <person name="Warren J."/>
            <person name="Zhang J."/>
            <person name="Zhao Z."/>
            <person name="Zhou C."/>
            <person name="Zhu D."/>
            <person name="Lee S."/>
            <person name="Bess C."/>
            <person name="Blankenburg K."/>
            <person name="Forbes L."/>
            <person name="Fu Q."/>
            <person name="Gubbala S."/>
            <person name="Hirani K."/>
            <person name="Jayaseelan J.C."/>
            <person name="Lara F."/>
            <person name="Munidasa M."/>
            <person name="Palculict T."/>
            <person name="Patil S."/>
            <person name="Pu L.-L."/>
            <person name="Saada N."/>
            <person name="Tang L."/>
            <person name="Weissenberger G."/>
            <person name="Zhu Y."/>
            <person name="Hemphill L."/>
            <person name="Shang Y."/>
            <person name="Youmans B."/>
            <person name="Ayvaz T."/>
            <person name="Ross M."/>
            <person name="Santibanez J."/>
            <person name="Aqrawi P."/>
            <person name="Gross S."/>
            <person name="Joshi V."/>
            <person name="Fowler G."/>
            <person name="Nazareth L."/>
            <person name="Reid J."/>
            <person name="Worley K."/>
            <person name="Petrosino J."/>
            <person name="Highlander S."/>
            <person name="Gibbs R."/>
        </authorList>
    </citation>
    <scope>NUCLEOTIDE SEQUENCE [LARGE SCALE GENOMIC DNA]</scope>
    <source>
        <strain evidence="1">ATCC 35910</strain>
    </source>
</reference>
<sequence>MTSFSELANFQSILNNCSQISEICLFWVHHTEIVFGLKNTTKENRYI</sequence>
<evidence type="ECO:0000313" key="2">
    <source>
        <dbReference type="Proteomes" id="UP000002969"/>
    </source>
</evidence>
<accession>A0ABN0AKV5</accession>
<organism evidence="1 2">
    <name type="scientific">Chryseobacterium gleum ATCC 35910</name>
    <dbReference type="NCBI Taxonomy" id="525257"/>
    <lineage>
        <taxon>Bacteria</taxon>
        <taxon>Pseudomonadati</taxon>
        <taxon>Bacteroidota</taxon>
        <taxon>Flavobacteriia</taxon>
        <taxon>Flavobacteriales</taxon>
        <taxon>Weeksellaceae</taxon>
        <taxon>Chryseobacterium group</taxon>
        <taxon>Chryseobacterium</taxon>
    </lineage>
</organism>
<name>A0ABN0AKV5_CHRGE</name>
<comment type="caution">
    <text evidence="1">The sequence shown here is derived from an EMBL/GenBank/DDBJ whole genome shotgun (WGS) entry which is preliminary data.</text>
</comment>
<evidence type="ECO:0000313" key="1">
    <source>
        <dbReference type="EMBL" id="EFK33536.1"/>
    </source>
</evidence>